<dbReference type="EMBL" id="JACIGW010000001">
    <property type="protein sequence ID" value="MBB4346580.1"/>
    <property type="molecule type" value="Genomic_DNA"/>
</dbReference>
<comment type="caution">
    <text evidence="4">The sequence shown here is derived from an EMBL/GenBank/DDBJ whole genome shotgun (WGS) entry which is preliminary data.</text>
</comment>
<dbReference type="EMBL" id="JACIHM010000001">
    <property type="protein sequence ID" value="MBB4445715.1"/>
    <property type="molecule type" value="Genomic_DNA"/>
</dbReference>
<evidence type="ECO:0000256" key="1">
    <source>
        <dbReference type="SAM" id="SignalP"/>
    </source>
</evidence>
<gene>
    <name evidence="3" type="ORF">GGE31_001497</name>
    <name evidence="2" type="ORF">GGE33_000288</name>
    <name evidence="4" type="ORF">GGE35_001497</name>
</gene>
<dbReference type="EMBL" id="JACIGY010000001">
    <property type="protein sequence ID" value="MBB4411026.1"/>
    <property type="molecule type" value="Genomic_DNA"/>
</dbReference>
<evidence type="ECO:0000313" key="7">
    <source>
        <dbReference type="Proteomes" id="UP000576087"/>
    </source>
</evidence>
<evidence type="ECO:0000313" key="3">
    <source>
        <dbReference type="EMBL" id="MBB4411026.1"/>
    </source>
</evidence>
<evidence type="ECO:0000313" key="2">
    <source>
        <dbReference type="EMBL" id="MBB4346580.1"/>
    </source>
</evidence>
<sequence length="72" mass="7400">MTVSCLITLVLAAGNALALREARFAVAFSGALAARFGSALDEVTVADASAGWADSFLRDLVAFGFSAASFNR</sequence>
<dbReference type="AlphaFoldDB" id="A0A7W6Y353"/>
<dbReference type="Proteomes" id="UP000520770">
    <property type="component" value="Unassembled WGS sequence"/>
</dbReference>
<feature type="chain" id="PRO_5036405105" evidence="1">
    <location>
        <begin position="19"/>
        <end position="72"/>
    </location>
</feature>
<keyword evidence="6" id="KW-1185">Reference proteome</keyword>
<keyword evidence="1" id="KW-0732">Signal</keyword>
<evidence type="ECO:0000313" key="4">
    <source>
        <dbReference type="EMBL" id="MBB4445715.1"/>
    </source>
</evidence>
<proteinExistence type="predicted"/>
<dbReference type="Proteomes" id="UP000576087">
    <property type="component" value="Unassembled WGS sequence"/>
</dbReference>
<protein>
    <submittedName>
        <fullName evidence="4">Uncharacterized protein</fullName>
    </submittedName>
</protein>
<evidence type="ECO:0000313" key="5">
    <source>
        <dbReference type="Proteomes" id="UP000520770"/>
    </source>
</evidence>
<organism evidence="4 7">
    <name type="scientific">Aliirhizobium cellulosilyticum</name>
    <dbReference type="NCBI Taxonomy" id="393664"/>
    <lineage>
        <taxon>Bacteria</taxon>
        <taxon>Pseudomonadati</taxon>
        <taxon>Pseudomonadota</taxon>
        <taxon>Alphaproteobacteria</taxon>
        <taxon>Hyphomicrobiales</taxon>
        <taxon>Rhizobiaceae</taxon>
        <taxon>Aliirhizobium</taxon>
    </lineage>
</organism>
<dbReference type="Proteomes" id="UP000524535">
    <property type="component" value="Unassembled WGS sequence"/>
</dbReference>
<dbReference type="RefSeq" id="WP_183820970.1">
    <property type="nucleotide sequence ID" value="NZ_JACIGW010000001.1"/>
</dbReference>
<reference evidence="5 6" key="1">
    <citation type="submission" date="2020-08" db="EMBL/GenBank/DDBJ databases">
        <title>Genomic Encyclopedia of Type Strains, Phase IV (KMG-V): Genome sequencing to study the core and pangenomes of soil and plant-associated prokaryotes.</title>
        <authorList>
            <person name="Whitman W."/>
        </authorList>
    </citation>
    <scope>NUCLEOTIDE SEQUENCE [LARGE SCALE GENOMIC DNA]</scope>
    <source>
        <strain evidence="3 6">SEMIA 444</strain>
        <strain evidence="2 5">SEMIA 448</strain>
        <strain evidence="4 7">SEMIA 452</strain>
    </source>
</reference>
<evidence type="ECO:0000313" key="6">
    <source>
        <dbReference type="Proteomes" id="UP000524535"/>
    </source>
</evidence>
<name>A0A7W6Y353_9HYPH</name>
<feature type="signal peptide" evidence="1">
    <location>
        <begin position="1"/>
        <end position="18"/>
    </location>
</feature>
<accession>A0A7W6Y353</accession>